<dbReference type="InterPro" id="IPR036514">
    <property type="entry name" value="SGNH_hydro_sf"/>
</dbReference>
<evidence type="ECO:0000313" key="1">
    <source>
        <dbReference type="EMBL" id="SVE29416.1"/>
    </source>
</evidence>
<name>A0A383CAJ3_9ZZZZ</name>
<sequence length="155" mass="17914">VVSINAYAYEEPMIKAPFSDDPTSFLLIGNSFMYYNNSMHKPLLGIYNSIKNNTLNIKARTFYINGSALSWHDVESYINNPNVGAFKFNSQNQIEPFEDRSYDIAIMQDCSQCPIHPELSSDFHKYVKKHARTLRNQNIEPVLMMTWAYKSQPSM</sequence>
<accession>A0A383CAJ3</accession>
<protein>
    <recommendedName>
        <fullName evidence="2">DUF4886 domain-containing protein</fullName>
    </recommendedName>
</protein>
<feature type="non-terminal residue" evidence="1">
    <location>
        <position position="1"/>
    </location>
</feature>
<dbReference type="AlphaFoldDB" id="A0A383CAJ3"/>
<evidence type="ECO:0008006" key="2">
    <source>
        <dbReference type="Google" id="ProtNLM"/>
    </source>
</evidence>
<dbReference type="Gene3D" id="3.40.50.1110">
    <property type="entry name" value="SGNH hydrolase"/>
    <property type="match status" value="1"/>
</dbReference>
<dbReference type="EMBL" id="UINC01207364">
    <property type="protein sequence ID" value="SVE29416.1"/>
    <property type="molecule type" value="Genomic_DNA"/>
</dbReference>
<gene>
    <name evidence="1" type="ORF">METZ01_LOCUS482270</name>
</gene>
<reference evidence="1" key="1">
    <citation type="submission" date="2018-05" db="EMBL/GenBank/DDBJ databases">
        <authorList>
            <person name="Lanie J.A."/>
            <person name="Ng W.-L."/>
            <person name="Kazmierczak K.M."/>
            <person name="Andrzejewski T.M."/>
            <person name="Davidsen T.M."/>
            <person name="Wayne K.J."/>
            <person name="Tettelin H."/>
            <person name="Glass J.I."/>
            <person name="Rusch D."/>
            <person name="Podicherti R."/>
            <person name="Tsui H.-C.T."/>
            <person name="Winkler M.E."/>
        </authorList>
    </citation>
    <scope>NUCLEOTIDE SEQUENCE</scope>
</reference>
<proteinExistence type="predicted"/>
<organism evidence="1">
    <name type="scientific">marine metagenome</name>
    <dbReference type="NCBI Taxonomy" id="408172"/>
    <lineage>
        <taxon>unclassified sequences</taxon>
        <taxon>metagenomes</taxon>
        <taxon>ecological metagenomes</taxon>
    </lineage>
</organism>
<feature type="non-terminal residue" evidence="1">
    <location>
        <position position="155"/>
    </location>
</feature>